<dbReference type="AlphaFoldDB" id="A0AAV4RIP0"/>
<dbReference type="Proteomes" id="UP001054837">
    <property type="component" value="Unassembled WGS sequence"/>
</dbReference>
<protein>
    <submittedName>
        <fullName evidence="1">Uncharacterized protein</fullName>
    </submittedName>
</protein>
<accession>A0AAV4RIP0</accession>
<sequence length="90" mass="10139">MASPENTGFGRLPSTSVSCLLSYETPRCIQSFAKYGSLASASGPFCTAIIHRRKIRANPSLYSQFRHFVKTRTPPDTRKQNKMDGRWTLI</sequence>
<name>A0AAV4RIP0_9ARAC</name>
<reference evidence="1 2" key="1">
    <citation type="submission" date="2021-06" db="EMBL/GenBank/DDBJ databases">
        <title>Caerostris darwini draft genome.</title>
        <authorList>
            <person name="Kono N."/>
            <person name="Arakawa K."/>
        </authorList>
    </citation>
    <scope>NUCLEOTIDE SEQUENCE [LARGE SCALE GENOMIC DNA]</scope>
</reference>
<keyword evidence="2" id="KW-1185">Reference proteome</keyword>
<dbReference type="EMBL" id="BPLQ01006114">
    <property type="protein sequence ID" value="GIY20186.1"/>
    <property type="molecule type" value="Genomic_DNA"/>
</dbReference>
<comment type="caution">
    <text evidence="1">The sequence shown here is derived from an EMBL/GenBank/DDBJ whole genome shotgun (WGS) entry which is preliminary data.</text>
</comment>
<evidence type="ECO:0000313" key="2">
    <source>
        <dbReference type="Proteomes" id="UP001054837"/>
    </source>
</evidence>
<organism evidence="1 2">
    <name type="scientific">Caerostris darwini</name>
    <dbReference type="NCBI Taxonomy" id="1538125"/>
    <lineage>
        <taxon>Eukaryota</taxon>
        <taxon>Metazoa</taxon>
        <taxon>Ecdysozoa</taxon>
        <taxon>Arthropoda</taxon>
        <taxon>Chelicerata</taxon>
        <taxon>Arachnida</taxon>
        <taxon>Araneae</taxon>
        <taxon>Araneomorphae</taxon>
        <taxon>Entelegynae</taxon>
        <taxon>Araneoidea</taxon>
        <taxon>Araneidae</taxon>
        <taxon>Caerostris</taxon>
    </lineage>
</organism>
<proteinExistence type="predicted"/>
<evidence type="ECO:0000313" key="1">
    <source>
        <dbReference type="EMBL" id="GIY20186.1"/>
    </source>
</evidence>
<gene>
    <name evidence="1" type="ORF">CDAR_577041</name>
</gene>